<organism evidence="1 2">
    <name type="scientific">Alteromonas halophila</name>
    <dbReference type="NCBI Taxonomy" id="516698"/>
    <lineage>
        <taxon>Bacteria</taxon>
        <taxon>Pseudomonadati</taxon>
        <taxon>Pseudomonadota</taxon>
        <taxon>Gammaproteobacteria</taxon>
        <taxon>Alteromonadales</taxon>
        <taxon>Alteromonadaceae</taxon>
        <taxon>Alteromonas/Salinimonas group</taxon>
        <taxon>Alteromonas</taxon>
    </lineage>
</organism>
<evidence type="ECO:0000313" key="1">
    <source>
        <dbReference type="EMBL" id="GGW95216.1"/>
    </source>
</evidence>
<protein>
    <submittedName>
        <fullName evidence="1">Uncharacterized protein</fullName>
    </submittedName>
</protein>
<comment type="caution">
    <text evidence="1">The sequence shown here is derived from an EMBL/GenBank/DDBJ whole genome shotgun (WGS) entry which is preliminary data.</text>
</comment>
<dbReference type="EMBL" id="BMXP01000011">
    <property type="protein sequence ID" value="GGW95216.1"/>
    <property type="molecule type" value="Genomic_DNA"/>
</dbReference>
<accession>A0A918JR78</accession>
<dbReference type="AlphaFoldDB" id="A0A918JR78"/>
<dbReference type="Proteomes" id="UP000631300">
    <property type="component" value="Unassembled WGS sequence"/>
</dbReference>
<gene>
    <name evidence="1" type="ORF">GCM10007391_31850</name>
</gene>
<evidence type="ECO:0000313" key="2">
    <source>
        <dbReference type="Proteomes" id="UP000631300"/>
    </source>
</evidence>
<reference evidence="1" key="1">
    <citation type="journal article" date="2014" name="Int. J. Syst. Evol. Microbiol.">
        <title>Complete genome sequence of Corynebacterium casei LMG S-19264T (=DSM 44701T), isolated from a smear-ripened cheese.</title>
        <authorList>
            <consortium name="US DOE Joint Genome Institute (JGI-PGF)"/>
            <person name="Walter F."/>
            <person name="Albersmeier A."/>
            <person name="Kalinowski J."/>
            <person name="Ruckert C."/>
        </authorList>
    </citation>
    <scope>NUCLEOTIDE SEQUENCE</scope>
    <source>
        <strain evidence="1">KCTC 22164</strain>
    </source>
</reference>
<reference evidence="1" key="2">
    <citation type="submission" date="2020-09" db="EMBL/GenBank/DDBJ databases">
        <authorList>
            <person name="Sun Q."/>
            <person name="Kim S."/>
        </authorList>
    </citation>
    <scope>NUCLEOTIDE SEQUENCE</scope>
    <source>
        <strain evidence="1">KCTC 22164</strain>
    </source>
</reference>
<keyword evidence="2" id="KW-1185">Reference proteome</keyword>
<sequence length="240" mass="27106">MLTSLFLTALLISTASDLQCDKDARHLTASYSVTTSQANSSPRTSQLVLWRNGERVAHQYPQTQVTEAWTHVKHQWLKPMRYFDAHQRAIEYQPGERIHGKVDSDWSYRYQLVSNALLSRMHLRDTTGTGCQTVQSFELEENGRTLTLSWLPALHLVKSFTASTANTRSHWSLETLHHNADNTAAFFTKRAQYKSTDFADIGDDHTDPFLTNMVNQGFIEAGASGFYDSHGQAMSGSHSH</sequence>
<name>A0A918JR78_9ALTE</name>
<dbReference type="RefSeq" id="WP_189408120.1">
    <property type="nucleotide sequence ID" value="NZ_BMXP01000011.1"/>
</dbReference>
<proteinExistence type="predicted"/>